<gene>
    <name evidence="10 11" type="primary">pth</name>
    <name evidence="11" type="ORF">H9968_03590</name>
</gene>
<feature type="binding site" evidence="10">
    <location>
        <position position="510"/>
    </location>
    <ligand>
        <name>tRNA</name>
        <dbReference type="ChEBI" id="CHEBI:17843"/>
    </ligand>
</feature>
<evidence type="ECO:0000256" key="4">
    <source>
        <dbReference type="ARBA" id="ARBA00022475"/>
    </source>
</evidence>
<keyword evidence="6" id="KW-0777">Teichoic acid biosynthesis</keyword>
<dbReference type="Gene3D" id="3.40.50.12580">
    <property type="match status" value="1"/>
</dbReference>
<dbReference type="PROSITE" id="PS01196">
    <property type="entry name" value="PEPT_TRNA_HYDROL_2"/>
    <property type="match status" value="1"/>
</dbReference>
<dbReference type="GO" id="GO:0019350">
    <property type="term" value="P:teichoic acid biosynthetic process"/>
    <property type="evidence" value="ECO:0007669"/>
    <property type="project" value="UniProtKB-KW"/>
</dbReference>
<comment type="similarity">
    <text evidence="2">Belongs to the CDP-glycerol glycerophosphotransferase family.</text>
</comment>
<evidence type="ECO:0000313" key="12">
    <source>
        <dbReference type="Proteomes" id="UP000824049"/>
    </source>
</evidence>
<feature type="site" description="Discriminates between blocked and unblocked aminoacyl-tRNA" evidence="10">
    <location>
        <position position="407"/>
    </location>
</feature>
<dbReference type="InterPro" id="IPR036416">
    <property type="entry name" value="Pept_tRNA_hydro_sf"/>
</dbReference>
<evidence type="ECO:0000256" key="3">
    <source>
        <dbReference type="ARBA" id="ARBA00013260"/>
    </source>
</evidence>
<dbReference type="EC" id="3.1.1.29" evidence="3 10"/>
<evidence type="ECO:0000256" key="9">
    <source>
        <dbReference type="ARBA" id="ARBA00050038"/>
    </source>
</evidence>
<feature type="binding site" evidence="10">
    <location>
        <position position="462"/>
    </location>
    <ligand>
        <name>tRNA</name>
        <dbReference type="ChEBI" id="CHEBI:17843"/>
    </ligand>
</feature>
<feature type="binding site" evidence="10">
    <location>
        <position position="464"/>
    </location>
    <ligand>
        <name>tRNA</name>
        <dbReference type="ChEBI" id="CHEBI:17843"/>
    </ligand>
</feature>
<dbReference type="SUPFAM" id="SSF53178">
    <property type="entry name" value="Peptidyl-tRNA hydrolase-like"/>
    <property type="match status" value="1"/>
</dbReference>
<dbReference type="Gene3D" id="3.40.50.11820">
    <property type="match status" value="1"/>
</dbReference>
<dbReference type="Gene3D" id="3.40.50.1470">
    <property type="entry name" value="Peptidyl-tRNA hydrolase"/>
    <property type="match status" value="1"/>
</dbReference>
<dbReference type="InterPro" id="IPR001328">
    <property type="entry name" value="Pept_tRNA_hydro"/>
</dbReference>
<dbReference type="CDD" id="cd00462">
    <property type="entry name" value="PTH"/>
    <property type="match status" value="1"/>
</dbReference>
<reference evidence="11" key="2">
    <citation type="submission" date="2021-04" db="EMBL/GenBank/DDBJ databases">
        <authorList>
            <person name="Gilroy R."/>
        </authorList>
    </citation>
    <scope>NUCLEOTIDE SEQUENCE</scope>
    <source>
        <strain evidence="11">CHK179-28034</strain>
    </source>
</reference>
<organism evidence="11 12">
    <name type="scientific">Candidatus Anaerobutyricum stercoris</name>
    <dbReference type="NCBI Taxonomy" id="2838457"/>
    <lineage>
        <taxon>Bacteria</taxon>
        <taxon>Bacillati</taxon>
        <taxon>Bacillota</taxon>
        <taxon>Clostridia</taxon>
        <taxon>Lachnospirales</taxon>
        <taxon>Lachnospiraceae</taxon>
        <taxon>Anaerobutyricum</taxon>
    </lineage>
</organism>
<comment type="function">
    <text evidence="10">Hydrolyzes ribosome-free peptidyl-tRNAs (with 1 or more amino acids incorporated), which drop off the ribosome during protein synthesis, or as a result of ribosome stalling.</text>
</comment>
<name>A0A9D2EJS3_9FIRM</name>
<dbReference type="FunFam" id="3.40.50.1470:FF:000001">
    <property type="entry name" value="Peptidyl-tRNA hydrolase"/>
    <property type="match status" value="1"/>
</dbReference>
<evidence type="ECO:0000256" key="5">
    <source>
        <dbReference type="ARBA" id="ARBA00022679"/>
    </source>
</evidence>
<keyword evidence="10" id="KW-0694">RNA-binding</keyword>
<dbReference type="GO" id="GO:0005886">
    <property type="term" value="C:plasma membrane"/>
    <property type="evidence" value="ECO:0007669"/>
    <property type="project" value="UniProtKB-SubCell"/>
</dbReference>
<dbReference type="PROSITE" id="PS01195">
    <property type="entry name" value="PEPT_TRNA_HYDROL_1"/>
    <property type="match status" value="1"/>
</dbReference>
<feature type="site" description="Stabilizes the basic form of H active site to accept a proton" evidence="10">
    <location>
        <position position="489"/>
    </location>
</feature>
<dbReference type="NCBIfam" id="TIGR00447">
    <property type="entry name" value="pth"/>
    <property type="match status" value="1"/>
</dbReference>
<dbReference type="InterPro" id="IPR051612">
    <property type="entry name" value="Teichoic_Acid_Biosynth"/>
</dbReference>
<dbReference type="InterPro" id="IPR007554">
    <property type="entry name" value="Glycerophosphate_synth"/>
</dbReference>
<dbReference type="GO" id="GO:0000049">
    <property type="term" value="F:tRNA binding"/>
    <property type="evidence" value="ECO:0007669"/>
    <property type="project" value="UniProtKB-UniRule"/>
</dbReference>
<dbReference type="GO" id="GO:0072344">
    <property type="term" value="P:rescue of stalled ribosome"/>
    <property type="evidence" value="ECO:0007669"/>
    <property type="project" value="UniProtKB-UniRule"/>
</dbReference>
<keyword evidence="10" id="KW-0963">Cytoplasm</keyword>
<comment type="similarity">
    <text evidence="10">Belongs to the PTH family.</text>
</comment>
<evidence type="ECO:0000256" key="1">
    <source>
        <dbReference type="ARBA" id="ARBA00004202"/>
    </source>
</evidence>
<accession>A0A9D2EJS3</accession>
<evidence type="ECO:0000256" key="7">
    <source>
        <dbReference type="ARBA" id="ARBA00023136"/>
    </source>
</evidence>
<feature type="active site" description="Proton acceptor" evidence="10">
    <location>
        <position position="417"/>
    </location>
</feature>
<dbReference type="EMBL" id="DXBR01000038">
    <property type="protein sequence ID" value="HIZ38998.1"/>
    <property type="molecule type" value="Genomic_DNA"/>
</dbReference>
<dbReference type="GO" id="GO:0047355">
    <property type="term" value="F:CDP-glycerol glycerophosphotransferase activity"/>
    <property type="evidence" value="ECO:0007669"/>
    <property type="project" value="InterPro"/>
</dbReference>
<comment type="function">
    <text evidence="10">Catalyzes the release of premature peptidyl moieties from peptidyl-tRNA molecules trapped in stalled 50S ribosomal subunits, and thus maintains levels of free tRNAs and 50S ribosomes.</text>
</comment>
<dbReference type="GO" id="GO:0006515">
    <property type="term" value="P:protein quality control for misfolded or incompletely synthesized proteins"/>
    <property type="evidence" value="ECO:0007669"/>
    <property type="project" value="UniProtKB-UniRule"/>
</dbReference>
<comment type="catalytic activity">
    <reaction evidence="8 10">
        <text>an N-acyl-L-alpha-aminoacyl-tRNA + H2O = an N-acyl-L-amino acid + a tRNA + H(+)</text>
        <dbReference type="Rhea" id="RHEA:54448"/>
        <dbReference type="Rhea" id="RHEA-COMP:10123"/>
        <dbReference type="Rhea" id="RHEA-COMP:13883"/>
        <dbReference type="ChEBI" id="CHEBI:15377"/>
        <dbReference type="ChEBI" id="CHEBI:15378"/>
        <dbReference type="ChEBI" id="CHEBI:59874"/>
        <dbReference type="ChEBI" id="CHEBI:78442"/>
        <dbReference type="ChEBI" id="CHEBI:138191"/>
        <dbReference type="EC" id="3.1.1.29"/>
    </reaction>
</comment>
<evidence type="ECO:0000256" key="8">
    <source>
        <dbReference type="ARBA" id="ARBA00048707"/>
    </source>
</evidence>
<keyword evidence="10 11" id="KW-0378">Hydrolase</keyword>
<dbReference type="SUPFAM" id="SSF53756">
    <property type="entry name" value="UDP-Glycosyltransferase/glycogen phosphorylase"/>
    <property type="match status" value="1"/>
</dbReference>
<dbReference type="GO" id="GO:0005737">
    <property type="term" value="C:cytoplasm"/>
    <property type="evidence" value="ECO:0007669"/>
    <property type="project" value="UniProtKB-SubCell"/>
</dbReference>
<evidence type="ECO:0000313" key="11">
    <source>
        <dbReference type="EMBL" id="HIZ38998.1"/>
    </source>
</evidence>
<dbReference type="HAMAP" id="MF_00083">
    <property type="entry name" value="Pept_tRNA_hydro_bact"/>
    <property type="match status" value="1"/>
</dbReference>
<keyword evidence="4" id="KW-1003">Cell membrane</keyword>
<evidence type="ECO:0000256" key="2">
    <source>
        <dbReference type="ARBA" id="ARBA00010488"/>
    </source>
</evidence>
<comment type="caution">
    <text evidence="11">The sequence shown here is derived from an EMBL/GenBank/DDBJ whole genome shotgun (WGS) entry which is preliminary data.</text>
</comment>
<dbReference type="AlphaFoldDB" id="A0A9D2EJS3"/>
<dbReference type="InterPro" id="IPR043148">
    <property type="entry name" value="TagF_C"/>
</dbReference>
<evidence type="ECO:0000256" key="6">
    <source>
        <dbReference type="ARBA" id="ARBA00022944"/>
    </source>
</evidence>
<dbReference type="PANTHER" id="PTHR37316:SF1">
    <property type="entry name" value="TEICHOIC ACID GLYCEROL-PHOSPHATE PRIMASE"/>
    <property type="match status" value="1"/>
</dbReference>
<dbReference type="Proteomes" id="UP000824049">
    <property type="component" value="Unassembled WGS sequence"/>
</dbReference>
<keyword evidence="10" id="KW-0820">tRNA-binding</keyword>
<dbReference type="GO" id="GO:0004045">
    <property type="term" value="F:peptidyl-tRNA hydrolase activity"/>
    <property type="evidence" value="ECO:0007669"/>
    <property type="project" value="UniProtKB-UniRule"/>
</dbReference>
<sequence length="597" mass="67898">MNTNKIFARAFNFFRHWKVRENRVTLIEKLDTGGVGSLFDIQKECERRGLPLSFHVIRHSDYEVSLRNLPGLFALFTKKAYYMATSAHIFLNDNFMPMAYMDIAPETTVVQLWHGMGSFKKFGGSTDLEPELLAELKQVNENVTHILASSEHIRENYAEAFCVPEGKVLAIGCPQADYYFRKHNVQAIRERLEQQFPQLKGRKLALYAPTFRDDEQRDRELLSHFDFERFERECGDEYCLAVRLHPQIQSSKVPEQVPNLTGWPDVRELLLATDLLIADYSSIAVEYSLLERPILLYAFDKKWYLDQDRGFYYDYEETAPGPILTTMDDLCASVRQQSWDIGKVRAFARLHNDYFDSQSARRVAEFYFPPGCMGAEDAPEGAGTFANEENQRKEKIQNMKIIAGLGNPTDKYKGTRHNVGFMAIDKLSEALGIAVNQHKHKAMTGSGFIAGQRVLLMKPLTYMNLSGESIRAAADFYKVEPEDILIIYDDISLDPGMLRIRKKGSAGGHNGIKSIISHLGCDTFPRIRVGIGGEKHPGQDLADYVLGHFSGEEKEKLDEALENVVKAAELIAMDEIDEAMNRYSVGKKKRAKKNEEV</sequence>
<dbReference type="PANTHER" id="PTHR37316">
    <property type="entry name" value="TEICHOIC ACID GLYCEROL-PHOSPHATE PRIMASE"/>
    <property type="match status" value="1"/>
</dbReference>
<keyword evidence="7" id="KW-0472">Membrane</keyword>
<reference evidence="11" key="1">
    <citation type="journal article" date="2021" name="PeerJ">
        <title>Extensive microbial diversity within the chicken gut microbiome revealed by metagenomics and culture.</title>
        <authorList>
            <person name="Gilroy R."/>
            <person name="Ravi A."/>
            <person name="Getino M."/>
            <person name="Pursley I."/>
            <person name="Horton D.L."/>
            <person name="Alikhan N.F."/>
            <person name="Baker D."/>
            <person name="Gharbi K."/>
            <person name="Hall N."/>
            <person name="Watson M."/>
            <person name="Adriaenssens E.M."/>
            <person name="Foster-Nyarko E."/>
            <person name="Jarju S."/>
            <person name="Secka A."/>
            <person name="Antonio M."/>
            <person name="Oren A."/>
            <person name="Chaudhuri R.R."/>
            <person name="La Ragione R."/>
            <person name="Hildebrand F."/>
            <person name="Pallen M.J."/>
        </authorList>
    </citation>
    <scope>NUCLEOTIDE SEQUENCE</scope>
    <source>
        <strain evidence="11">CHK179-28034</strain>
    </source>
</reference>
<proteinExistence type="inferred from homology"/>
<comment type="subcellular location">
    <subcellularLocation>
        <location evidence="1">Cell membrane</location>
        <topology evidence="1">Peripheral membrane protein</topology>
    </subcellularLocation>
    <subcellularLocation>
        <location evidence="10">Cytoplasm</location>
    </subcellularLocation>
</comment>
<dbReference type="Pfam" id="PF04464">
    <property type="entry name" value="Glyphos_transf"/>
    <property type="match status" value="1"/>
</dbReference>
<feature type="binding site" evidence="10">
    <location>
        <position position="412"/>
    </location>
    <ligand>
        <name>tRNA</name>
        <dbReference type="ChEBI" id="CHEBI:17843"/>
    </ligand>
</feature>
<dbReference type="InterPro" id="IPR018171">
    <property type="entry name" value="Pept_tRNA_hydro_CS"/>
</dbReference>
<dbReference type="InterPro" id="IPR043149">
    <property type="entry name" value="TagF_N"/>
</dbReference>
<evidence type="ECO:0000256" key="10">
    <source>
        <dbReference type="HAMAP-Rule" id="MF_00083"/>
    </source>
</evidence>
<dbReference type="Pfam" id="PF01195">
    <property type="entry name" value="Pept_tRNA_hydro"/>
    <property type="match status" value="1"/>
</dbReference>
<keyword evidence="5" id="KW-0808">Transferase</keyword>
<protein>
    <recommendedName>
        <fullName evidence="9 10">Peptidyl-tRNA hydrolase</fullName>
        <shortName evidence="10">Pth</shortName>
        <ecNumber evidence="3 10">3.1.1.29</ecNumber>
    </recommendedName>
</protein>
<comment type="subunit">
    <text evidence="10">Monomer.</text>
</comment>